<organism evidence="2 3">
    <name type="scientific">Elysia marginata</name>
    <dbReference type="NCBI Taxonomy" id="1093978"/>
    <lineage>
        <taxon>Eukaryota</taxon>
        <taxon>Metazoa</taxon>
        <taxon>Spiralia</taxon>
        <taxon>Lophotrochozoa</taxon>
        <taxon>Mollusca</taxon>
        <taxon>Gastropoda</taxon>
        <taxon>Heterobranchia</taxon>
        <taxon>Euthyneura</taxon>
        <taxon>Panpulmonata</taxon>
        <taxon>Sacoglossa</taxon>
        <taxon>Placobranchoidea</taxon>
        <taxon>Plakobranchidae</taxon>
        <taxon>Elysia</taxon>
    </lineage>
</organism>
<dbReference type="PANTHER" id="PTHR47027">
    <property type="entry name" value="REVERSE TRANSCRIPTASE DOMAIN-CONTAINING PROTEIN"/>
    <property type="match status" value="1"/>
</dbReference>
<feature type="domain" description="Reverse transcriptase" evidence="1">
    <location>
        <begin position="44"/>
        <end position="181"/>
    </location>
</feature>
<dbReference type="PANTHER" id="PTHR47027:SF30">
    <property type="entry name" value="THAP-TYPE DOMAIN-CONTAINING PROTEIN"/>
    <property type="match status" value="1"/>
</dbReference>
<comment type="caution">
    <text evidence="2">The sequence shown here is derived from an EMBL/GenBank/DDBJ whole genome shotgun (WGS) entry which is preliminary data.</text>
</comment>
<keyword evidence="3" id="KW-1185">Reference proteome</keyword>
<dbReference type="EMBL" id="BMAT01011268">
    <property type="protein sequence ID" value="GFR69562.1"/>
    <property type="molecule type" value="Genomic_DNA"/>
</dbReference>
<evidence type="ECO:0000259" key="1">
    <source>
        <dbReference type="Pfam" id="PF00078"/>
    </source>
</evidence>
<dbReference type="Proteomes" id="UP000762676">
    <property type="component" value="Unassembled WGS sequence"/>
</dbReference>
<name>A0AAV4F868_9GAST</name>
<sequence>MPYLSPSTSTREANPNVVTAGEAPQWRWVVALLKVAEIADDPKSLRKSYSTHLSEQILPEAQCGFRPGRSTIRSIGHDLCHEKFQEKCIKQNFPLLPVFKDLTKAFGTINVEALLIVLERIGMPAKIFYTIRLFHDGMAGQVLYSGNNVTGAFAISKGVKQDRVIVPALLNVLFSWMLFHVAMPETWQSGYCYSCAGFLFYLHYLTAKTKTLQSLGQVLFVDGCTLVAHTDFDLQMHL</sequence>
<reference evidence="2 3" key="1">
    <citation type="journal article" date="2021" name="Elife">
        <title>Chloroplast acquisition without the gene transfer in kleptoplastic sea slugs, Plakobranchus ocellatus.</title>
        <authorList>
            <person name="Maeda T."/>
            <person name="Takahashi S."/>
            <person name="Yoshida T."/>
            <person name="Shimamura S."/>
            <person name="Takaki Y."/>
            <person name="Nagai Y."/>
            <person name="Toyoda A."/>
            <person name="Suzuki Y."/>
            <person name="Arimoto A."/>
            <person name="Ishii H."/>
            <person name="Satoh N."/>
            <person name="Nishiyama T."/>
            <person name="Hasebe M."/>
            <person name="Maruyama T."/>
            <person name="Minagawa J."/>
            <person name="Obokata J."/>
            <person name="Shigenobu S."/>
        </authorList>
    </citation>
    <scope>NUCLEOTIDE SEQUENCE [LARGE SCALE GENOMIC DNA]</scope>
</reference>
<proteinExistence type="predicted"/>
<protein>
    <recommendedName>
        <fullName evidence="1">Reverse transcriptase domain-containing protein</fullName>
    </recommendedName>
</protein>
<accession>A0AAV4F868</accession>
<gene>
    <name evidence="2" type="ORF">ElyMa_005634600</name>
</gene>
<dbReference type="InterPro" id="IPR000477">
    <property type="entry name" value="RT_dom"/>
</dbReference>
<evidence type="ECO:0000313" key="3">
    <source>
        <dbReference type="Proteomes" id="UP000762676"/>
    </source>
</evidence>
<evidence type="ECO:0000313" key="2">
    <source>
        <dbReference type="EMBL" id="GFR69562.1"/>
    </source>
</evidence>
<dbReference type="AlphaFoldDB" id="A0AAV4F868"/>
<dbReference type="Pfam" id="PF00078">
    <property type="entry name" value="RVT_1"/>
    <property type="match status" value="1"/>
</dbReference>